<organism evidence="1 2">
    <name type="scientific">Trifolium pratense</name>
    <name type="common">Red clover</name>
    <dbReference type="NCBI Taxonomy" id="57577"/>
    <lineage>
        <taxon>Eukaryota</taxon>
        <taxon>Viridiplantae</taxon>
        <taxon>Streptophyta</taxon>
        <taxon>Embryophyta</taxon>
        <taxon>Tracheophyta</taxon>
        <taxon>Spermatophyta</taxon>
        <taxon>Magnoliopsida</taxon>
        <taxon>eudicotyledons</taxon>
        <taxon>Gunneridae</taxon>
        <taxon>Pentapetalae</taxon>
        <taxon>rosids</taxon>
        <taxon>fabids</taxon>
        <taxon>Fabales</taxon>
        <taxon>Fabaceae</taxon>
        <taxon>Papilionoideae</taxon>
        <taxon>50 kb inversion clade</taxon>
        <taxon>NPAAA clade</taxon>
        <taxon>Hologalegina</taxon>
        <taxon>IRL clade</taxon>
        <taxon>Trifolieae</taxon>
        <taxon>Trifolium</taxon>
    </lineage>
</organism>
<gene>
    <name evidence="1" type="ORF">MILVUS5_LOCUS7639</name>
</gene>
<reference evidence="1" key="1">
    <citation type="submission" date="2023-10" db="EMBL/GenBank/DDBJ databases">
        <authorList>
            <person name="Rodriguez Cubillos JULIANA M."/>
            <person name="De Vega J."/>
        </authorList>
    </citation>
    <scope>NUCLEOTIDE SEQUENCE</scope>
</reference>
<keyword evidence="2" id="KW-1185">Reference proteome</keyword>
<proteinExistence type="predicted"/>
<comment type="caution">
    <text evidence="1">The sequence shown here is derived from an EMBL/GenBank/DDBJ whole genome shotgun (WGS) entry which is preliminary data.</text>
</comment>
<name>A0ACB0IY80_TRIPR</name>
<accession>A0ACB0IY80</accession>
<dbReference type="EMBL" id="CASHSV030000013">
    <property type="protein sequence ID" value="CAJ2637264.1"/>
    <property type="molecule type" value="Genomic_DNA"/>
</dbReference>
<sequence>MKRVIITHAFSDDVIANLPKLHHNPSHPCMTCHSFTNLVSNHLRINDDPIKIMRHCNLIFAPTIQDQHWFCYVLDKIKKKFHDYGIYVLKYLEMWDDDRKWGDRTMPDFTLDKILHFRRQFVCEWVLHPQNLELKHVQVEASLPDDFSIDSFQS</sequence>
<protein>
    <submittedName>
        <fullName evidence="1">Uncharacterized protein</fullName>
    </submittedName>
</protein>
<evidence type="ECO:0000313" key="2">
    <source>
        <dbReference type="Proteomes" id="UP001177021"/>
    </source>
</evidence>
<dbReference type="Proteomes" id="UP001177021">
    <property type="component" value="Unassembled WGS sequence"/>
</dbReference>
<evidence type="ECO:0000313" key="1">
    <source>
        <dbReference type="EMBL" id="CAJ2637264.1"/>
    </source>
</evidence>